<feature type="domain" description="HD/PDEase" evidence="2">
    <location>
        <begin position="71"/>
        <end position="486"/>
    </location>
</feature>
<dbReference type="SMART" id="SM00471">
    <property type="entry name" value="HDc"/>
    <property type="match status" value="1"/>
</dbReference>
<dbReference type="InterPro" id="IPR050135">
    <property type="entry name" value="dGTPase-like"/>
</dbReference>
<organism evidence="3 4">
    <name type="scientific">Thermaerobacter composti</name>
    <dbReference type="NCBI Taxonomy" id="554949"/>
    <lineage>
        <taxon>Bacteria</taxon>
        <taxon>Bacillati</taxon>
        <taxon>Bacillota</taxon>
        <taxon>Clostridia</taxon>
        <taxon>Eubacteriales</taxon>
        <taxon>Clostridiales Family XVII. Incertae Sedis</taxon>
        <taxon>Thermaerobacter</taxon>
    </lineage>
</organism>
<dbReference type="PANTHER" id="PTHR11373:SF4">
    <property type="entry name" value="DEOXYNUCLEOSIDE TRIPHOSPHATE TRIPHOSPHOHYDROLASE SAMHD1"/>
    <property type="match status" value="1"/>
</dbReference>
<reference evidence="3 4" key="1">
    <citation type="submission" date="2023-08" db="EMBL/GenBank/DDBJ databases">
        <title>Genome sequence of Thermaerobacter compostii strain Ins1, a spore-forming filamentous bacterium isolated from a deep geothermal reservoir.</title>
        <authorList>
            <person name="Bregnard D."/>
            <person name="Gonzalez D."/>
            <person name="Junier P."/>
        </authorList>
    </citation>
    <scope>NUCLEOTIDE SEQUENCE [LARGE SCALE GENOMIC DNA]</scope>
    <source>
        <strain evidence="3 4">Ins1</strain>
    </source>
</reference>
<dbReference type="RefSeq" id="WP_318750590.1">
    <property type="nucleotide sequence ID" value="NZ_CP132508.1"/>
</dbReference>
<feature type="region of interest" description="Disordered" evidence="1">
    <location>
        <begin position="100"/>
        <end position="127"/>
    </location>
</feature>
<protein>
    <submittedName>
        <fullName evidence="3">HD domain-containing protein</fullName>
    </submittedName>
</protein>
<dbReference type="Proteomes" id="UP001304683">
    <property type="component" value="Chromosome"/>
</dbReference>
<proteinExistence type="predicted"/>
<keyword evidence="4" id="KW-1185">Reference proteome</keyword>
<dbReference type="Pfam" id="PF19276">
    <property type="entry name" value="HD_assoc_2"/>
    <property type="match status" value="1"/>
</dbReference>
<evidence type="ECO:0000259" key="2">
    <source>
        <dbReference type="SMART" id="SM00471"/>
    </source>
</evidence>
<sequence>MASTRTGPITWDPAEVPELVGWDRQLPPIRIPVTGNIPTTRRLRALVDSAAFQRLRRVRQTGPSYLVYPGAVHTRFEHSLGTYEMARRLVLALLTRSRRTGRDGDDLPDAPGGADGADAPGEGRGGDLLTPDDVATFLVAALLHDVGHYPFSHTIEEIPDDDPVLAGRLPRHEERGAAIIRENPEIRQILTDLWGVDPARVCQVIREEPAPGDAATARLANLLAGPINPDRLDYLARDSEHIGVPYGRGIDYQRLLDAVCWTPDGMGVGVTPKGISAVETLIFASYIMYRDVYWHHTGRIAAAMLRRALTEALRAGAFAIDDFIDLDDEQALALLRGVPHPVTRDLVERLTGAGRRLYKRVARLSYPRALAGEYGTEIRDLVRAGYWEREAWSRDACRALARRLGRPVEEHHLLVDIVGGGKELFFEVPVVAGDRVYTTADPEVSVLAPNIARNFREQAKYVLLAAPAELADAFRAMLGLPAGWQPS</sequence>
<evidence type="ECO:0000313" key="3">
    <source>
        <dbReference type="EMBL" id="WPD18818.1"/>
    </source>
</evidence>
<dbReference type="SUPFAM" id="SSF109604">
    <property type="entry name" value="HD-domain/PDEase-like"/>
    <property type="match status" value="1"/>
</dbReference>
<dbReference type="InterPro" id="IPR045509">
    <property type="entry name" value="HD_assoc_2"/>
</dbReference>
<feature type="compositionally biased region" description="Low complexity" evidence="1">
    <location>
        <begin position="109"/>
        <end position="120"/>
    </location>
</feature>
<dbReference type="Gene3D" id="1.10.3210.10">
    <property type="entry name" value="Hypothetical protein af1432"/>
    <property type="match status" value="1"/>
</dbReference>
<dbReference type="PANTHER" id="PTHR11373">
    <property type="entry name" value="DEOXYNUCLEOSIDE TRIPHOSPHATE TRIPHOSPHOHYDROLASE"/>
    <property type="match status" value="1"/>
</dbReference>
<gene>
    <name evidence="3" type="ORF">Q5761_10700</name>
</gene>
<dbReference type="InterPro" id="IPR006674">
    <property type="entry name" value="HD_domain"/>
</dbReference>
<dbReference type="InterPro" id="IPR003607">
    <property type="entry name" value="HD/PDEase_dom"/>
</dbReference>
<dbReference type="Pfam" id="PF01966">
    <property type="entry name" value="HD"/>
    <property type="match status" value="1"/>
</dbReference>
<dbReference type="EMBL" id="CP132508">
    <property type="protein sequence ID" value="WPD18818.1"/>
    <property type="molecule type" value="Genomic_DNA"/>
</dbReference>
<evidence type="ECO:0000313" key="4">
    <source>
        <dbReference type="Proteomes" id="UP001304683"/>
    </source>
</evidence>
<name>A0ABZ0QP73_9FIRM</name>
<dbReference type="CDD" id="cd00077">
    <property type="entry name" value="HDc"/>
    <property type="match status" value="1"/>
</dbReference>
<accession>A0ABZ0QP73</accession>
<evidence type="ECO:0000256" key="1">
    <source>
        <dbReference type="SAM" id="MobiDB-lite"/>
    </source>
</evidence>